<reference evidence="2 3" key="1">
    <citation type="submission" date="2019-07" db="EMBL/GenBank/DDBJ databases">
        <authorList>
            <person name="Kim J."/>
        </authorList>
    </citation>
    <scope>NUCLEOTIDE SEQUENCE [LARGE SCALE GENOMIC DNA]</scope>
    <source>
        <strain evidence="2 3">N4</strain>
    </source>
</reference>
<gene>
    <name evidence="2" type="ORF">FPZ44_09185</name>
</gene>
<dbReference type="InterPro" id="IPR050490">
    <property type="entry name" value="Bact_solute-bd_prot1"/>
</dbReference>
<feature type="chain" id="PRO_5021891809" evidence="1">
    <location>
        <begin position="23"/>
        <end position="439"/>
    </location>
</feature>
<dbReference type="PANTHER" id="PTHR43649">
    <property type="entry name" value="ARABINOSE-BINDING PROTEIN-RELATED"/>
    <property type="match status" value="1"/>
</dbReference>
<organism evidence="2 3">
    <name type="scientific">Paenibacillus agilis</name>
    <dbReference type="NCBI Taxonomy" id="3020863"/>
    <lineage>
        <taxon>Bacteria</taxon>
        <taxon>Bacillati</taxon>
        <taxon>Bacillota</taxon>
        <taxon>Bacilli</taxon>
        <taxon>Bacillales</taxon>
        <taxon>Paenibacillaceae</taxon>
        <taxon>Paenibacillus</taxon>
    </lineage>
</organism>
<dbReference type="PANTHER" id="PTHR43649:SF17">
    <property type="entry name" value="ABC TRANSPORTER SOLUTE BINDING PROTEIN-SUGAR TRANSPORT"/>
    <property type="match status" value="1"/>
</dbReference>
<comment type="caution">
    <text evidence="2">The sequence shown here is derived from an EMBL/GenBank/DDBJ whole genome shotgun (WGS) entry which is preliminary data.</text>
</comment>
<dbReference type="InterPro" id="IPR006059">
    <property type="entry name" value="SBP"/>
</dbReference>
<name>A0A559J006_9BACL</name>
<dbReference type="OrthoDB" id="1992988at2"/>
<keyword evidence="3" id="KW-1185">Reference proteome</keyword>
<dbReference type="AlphaFoldDB" id="A0A559J006"/>
<evidence type="ECO:0000256" key="1">
    <source>
        <dbReference type="SAM" id="SignalP"/>
    </source>
</evidence>
<accession>A0A559J006</accession>
<dbReference type="EMBL" id="VNJK01000001">
    <property type="protein sequence ID" value="TVX93215.1"/>
    <property type="molecule type" value="Genomic_DNA"/>
</dbReference>
<dbReference type="RefSeq" id="WP_144989478.1">
    <property type="nucleotide sequence ID" value="NZ_VNJK01000001.1"/>
</dbReference>
<proteinExistence type="predicted"/>
<evidence type="ECO:0000313" key="2">
    <source>
        <dbReference type="EMBL" id="TVX93215.1"/>
    </source>
</evidence>
<dbReference type="Proteomes" id="UP000318102">
    <property type="component" value="Unassembled WGS sequence"/>
</dbReference>
<evidence type="ECO:0000313" key="3">
    <source>
        <dbReference type="Proteomes" id="UP000318102"/>
    </source>
</evidence>
<keyword evidence="1" id="KW-0732">Signal</keyword>
<dbReference type="PROSITE" id="PS51257">
    <property type="entry name" value="PROKAR_LIPOPROTEIN"/>
    <property type="match status" value="1"/>
</dbReference>
<dbReference type="Gene3D" id="3.40.190.10">
    <property type="entry name" value="Periplasmic binding protein-like II"/>
    <property type="match status" value="1"/>
</dbReference>
<sequence>MRKKKLGVIASCVLLALTTACRLDGELKPKPKSAAGKTIVTFSIKELNPFYQVVEKKFEAKYPDIDLEIKAHKQMGGKWEPGEYGQYIKTMNTEVLAGKGADVIEMSSLPIGKYVNKNLLVNMSDLMEKDQPLNKNDLQMNVLDAGKINGGLYTMPYSFSLRTFVGDGDALKSANIDDKSWTWQQFGDISKNLIEQTGKGDKRYALAGEPQELILQEMVVDNYKELVDRTNQKANFDSPFFITMMEEIKRMYENGVMTSEAAEPGKQLFYSMRIPSPEEFITPYMLFNNPKLLHKPHAEGQSGGPRIFFSDQLGIKSSSKVKDEAWTFIAFLLSEEVQTLQEREGFSLLTSLNDKKLNEIQEQMKNGTYKLPDGKSVTVPDEAFAQFKQLIQEANNYAPWDAKVTNIVYDEAIAFFAGQKSAENVAKLIQNKVTTYLNE</sequence>
<dbReference type="Pfam" id="PF01547">
    <property type="entry name" value="SBP_bac_1"/>
    <property type="match status" value="1"/>
</dbReference>
<feature type="signal peptide" evidence="1">
    <location>
        <begin position="1"/>
        <end position="22"/>
    </location>
</feature>
<protein>
    <submittedName>
        <fullName evidence="2">Carbohydrate ABC transporter substrate-binding protein</fullName>
    </submittedName>
</protein>
<dbReference type="SUPFAM" id="SSF53850">
    <property type="entry name" value="Periplasmic binding protein-like II"/>
    <property type="match status" value="1"/>
</dbReference>